<evidence type="ECO:0000256" key="5">
    <source>
        <dbReference type="RuleBase" id="RU004328"/>
    </source>
</evidence>
<dbReference type="CDD" id="cd01061">
    <property type="entry name" value="RNase_T2_euk"/>
    <property type="match status" value="1"/>
</dbReference>
<feature type="active site" evidence="4">
    <location>
        <position position="152"/>
    </location>
</feature>
<dbReference type="GO" id="GO:0003723">
    <property type="term" value="F:RNA binding"/>
    <property type="evidence" value="ECO:0007669"/>
    <property type="project" value="InterPro"/>
</dbReference>
<evidence type="ECO:0000256" key="7">
    <source>
        <dbReference type="SAM" id="SignalP"/>
    </source>
</evidence>
<evidence type="ECO:0000256" key="6">
    <source>
        <dbReference type="SAM" id="MobiDB-lite"/>
    </source>
</evidence>
<dbReference type="OrthoDB" id="435754at2759"/>
<evidence type="ECO:0000256" key="3">
    <source>
        <dbReference type="ARBA" id="ARBA00023157"/>
    </source>
</evidence>
<dbReference type="AlphaFoldDB" id="A0A8H6YWG1"/>
<feature type="signal peptide" evidence="7">
    <location>
        <begin position="1"/>
        <end position="16"/>
    </location>
</feature>
<feature type="chain" id="PRO_5034214994" description="ribonuclease T2" evidence="7">
    <location>
        <begin position="17"/>
        <end position="444"/>
    </location>
</feature>
<proteinExistence type="inferred from homology"/>
<dbReference type="PANTHER" id="PTHR11240:SF22">
    <property type="entry name" value="RIBONUCLEASE T2"/>
    <property type="match status" value="1"/>
</dbReference>
<dbReference type="InterPro" id="IPR033130">
    <property type="entry name" value="RNase_T2_His_AS_2"/>
</dbReference>
<evidence type="ECO:0000313" key="9">
    <source>
        <dbReference type="Proteomes" id="UP000620124"/>
    </source>
</evidence>
<dbReference type="EC" id="4.6.1.19" evidence="2"/>
<dbReference type="InterPro" id="IPR018188">
    <property type="entry name" value="RNase_T2_His_AS_1"/>
</dbReference>
<dbReference type="PROSITE" id="PS00531">
    <property type="entry name" value="RNASE_T2_2"/>
    <property type="match status" value="1"/>
</dbReference>
<comment type="similarity">
    <text evidence="1 5">Belongs to the RNase T2 family.</text>
</comment>
<evidence type="ECO:0000256" key="1">
    <source>
        <dbReference type="ARBA" id="ARBA00007469"/>
    </source>
</evidence>
<feature type="region of interest" description="Disordered" evidence="6">
    <location>
        <begin position="276"/>
        <end position="304"/>
    </location>
</feature>
<sequence length="444" mass="46777">MLAIAGLLALAGSSTASILRNFTSPNINVNRGIISEISSGCPTTGTASCGTPAGTNTCCFETPGGLLLQTQFWDTSPSTGPSNSWTIHGLWPDECNLSFQEDCDPSRAYTGISGLLTAQGASSTLSFMNTFWKNDPNDGSDEELWEHEWETHGTCMSTLDVSCLPAGSPKGAEAVAFFETVVRLFQTLPTFEWLANQGITPSSSTTHTLASLTAAIKAEYGFTPSFDCDGSNLSGASYYFHLIGSVIDGTFVPINAPESGSCGSTGIKYLTKTGSPVTTTSTGTTTKTTSTTTTTTTGGGGGSTGTPIPLPATAFIEASTGGGLLTLGTWSTQTLATMHLTGTSNSFTMVSSKGMELWCQRRRVDVREWHFAQHIYCREFYPLSIYQRPRLRRILQVQSGSQLLLASGGSTAFSSDGVPSGETVFSVFTGSSHAHAYTLAIVAT</sequence>
<keyword evidence="3" id="KW-1015">Disulfide bond</keyword>
<feature type="active site" evidence="4">
    <location>
        <position position="88"/>
    </location>
</feature>
<evidence type="ECO:0000313" key="8">
    <source>
        <dbReference type="EMBL" id="KAF7365959.1"/>
    </source>
</evidence>
<reference evidence="8" key="1">
    <citation type="submission" date="2020-05" db="EMBL/GenBank/DDBJ databases">
        <title>Mycena genomes resolve the evolution of fungal bioluminescence.</title>
        <authorList>
            <person name="Tsai I.J."/>
        </authorList>
    </citation>
    <scope>NUCLEOTIDE SEQUENCE</scope>
    <source>
        <strain evidence="8">CCC161011</strain>
    </source>
</reference>
<dbReference type="EMBL" id="JACAZI010000003">
    <property type="protein sequence ID" value="KAF7365959.1"/>
    <property type="molecule type" value="Genomic_DNA"/>
</dbReference>
<evidence type="ECO:0000256" key="2">
    <source>
        <dbReference type="ARBA" id="ARBA00012571"/>
    </source>
</evidence>
<dbReference type="GO" id="GO:0005576">
    <property type="term" value="C:extracellular region"/>
    <property type="evidence" value="ECO:0007669"/>
    <property type="project" value="TreeGrafter"/>
</dbReference>
<feature type="active site" evidence="4">
    <location>
        <position position="148"/>
    </location>
</feature>
<protein>
    <recommendedName>
        <fullName evidence="2">ribonuclease T2</fullName>
        <ecNumber evidence="2">4.6.1.19</ecNumber>
    </recommendedName>
</protein>
<keyword evidence="7" id="KW-0732">Signal</keyword>
<organism evidence="8 9">
    <name type="scientific">Mycena venus</name>
    <dbReference type="NCBI Taxonomy" id="2733690"/>
    <lineage>
        <taxon>Eukaryota</taxon>
        <taxon>Fungi</taxon>
        <taxon>Dikarya</taxon>
        <taxon>Basidiomycota</taxon>
        <taxon>Agaricomycotina</taxon>
        <taxon>Agaricomycetes</taxon>
        <taxon>Agaricomycetidae</taxon>
        <taxon>Agaricales</taxon>
        <taxon>Marasmiineae</taxon>
        <taxon>Mycenaceae</taxon>
        <taxon>Mycena</taxon>
    </lineage>
</organism>
<dbReference type="GO" id="GO:0006401">
    <property type="term" value="P:RNA catabolic process"/>
    <property type="evidence" value="ECO:0007669"/>
    <property type="project" value="TreeGrafter"/>
</dbReference>
<dbReference type="Gene3D" id="3.90.730.10">
    <property type="entry name" value="Ribonuclease T2-like"/>
    <property type="match status" value="1"/>
</dbReference>
<dbReference type="Proteomes" id="UP000620124">
    <property type="component" value="Unassembled WGS sequence"/>
</dbReference>
<dbReference type="Pfam" id="PF00445">
    <property type="entry name" value="Ribonuclease_T2"/>
    <property type="match status" value="1"/>
</dbReference>
<dbReference type="GO" id="GO:0033897">
    <property type="term" value="F:ribonuclease T2 activity"/>
    <property type="evidence" value="ECO:0007669"/>
    <property type="project" value="UniProtKB-EC"/>
</dbReference>
<dbReference type="InterPro" id="IPR036430">
    <property type="entry name" value="RNase_T2-like_sf"/>
</dbReference>
<dbReference type="InterPro" id="IPR001568">
    <property type="entry name" value="RNase_T2-like"/>
</dbReference>
<dbReference type="PANTHER" id="PTHR11240">
    <property type="entry name" value="RIBONUCLEASE T2"/>
    <property type="match status" value="1"/>
</dbReference>
<dbReference type="SUPFAM" id="SSF55895">
    <property type="entry name" value="Ribonuclease Rh-like"/>
    <property type="match status" value="1"/>
</dbReference>
<comment type="caution">
    <text evidence="8">The sequence shown here is derived from an EMBL/GenBank/DDBJ whole genome shotgun (WGS) entry which is preliminary data.</text>
</comment>
<gene>
    <name evidence="8" type="ORF">MVEN_00471300</name>
</gene>
<feature type="compositionally biased region" description="Low complexity" evidence="6">
    <location>
        <begin position="276"/>
        <end position="296"/>
    </location>
</feature>
<name>A0A8H6YWG1_9AGAR</name>
<keyword evidence="9" id="KW-1185">Reference proteome</keyword>
<accession>A0A8H6YWG1</accession>
<evidence type="ECO:0000256" key="4">
    <source>
        <dbReference type="PIRSR" id="PIRSR633697-1"/>
    </source>
</evidence>
<dbReference type="PROSITE" id="PS00530">
    <property type="entry name" value="RNASE_T2_1"/>
    <property type="match status" value="1"/>
</dbReference>
<dbReference type="InterPro" id="IPR033697">
    <property type="entry name" value="Ribonuclease_T2_eukaryotic"/>
</dbReference>